<sequence>MNLDRLKKIANMISPIIKVINAPLAYFSGKSDYMEKGILWPTVTTYSNNSRKVIQYTTLPKNVDNMAQMQWAGESFEDICIVLQGPVLEDGDFTLNTVKMYNKYYPKVKLVVSTWIGLSEETECKLREAGADVVLCKKPEKTGAYNINLQLTSAYEGVKMAQKLGCSYALKTRTDQRLYANDVLKYFQTLLNIFPSSDCKVVNQRLIFTTYGKSFRYLPFNLCDFLVYGETSELLKLYGIQRDNRASDFGKIIYTEEKEFNKKIFTLLEGKQGVSPYDVFPDFDALYKKYMFAEYYIVYNYFLENIASNESYGDLMDAYYSYLKKYAVVADSEKLLLYWPKYVQYNVKFENELDFYAKLDSKKWMDIYANYTPFSQ</sequence>
<name>A0A455TT20_ENTFC</name>
<protein>
    <recommendedName>
        <fullName evidence="4">WavE lipopolysaccharide synthesis</fullName>
    </recommendedName>
</protein>
<dbReference type="Pfam" id="PF07507">
    <property type="entry name" value="WavE"/>
    <property type="match status" value="1"/>
</dbReference>
<evidence type="ECO:0000313" key="3">
    <source>
        <dbReference type="Proteomes" id="UP000469871"/>
    </source>
</evidence>
<accession>A0A455TT20</accession>
<reference evidence="1" key="1">
    <citation type="submission" date="2019-02" db="EMBL/GenBank/DDBJ databases">
        <title>Complete Genome Sequence of vanD5-typed vancomycin-resistant Enterococcus faecium in Sapporo, Japan.</title>
        <authorList>
            <person name="Sato T."/>
            <person name="Wada T."/>
            <person name="Shinagawa M."/>
            <person name="Fukushima Y."/>
            <person name="Nakajima C."/>
            <person name="Suzuki Y."/>
            <person name="Takahashi S."/>
            <person name="Yokota S."/>
        </authorList>
    </citation>
    <scope>NUCLEOTIDE SEQUENCE</scope>
    <source>
        <strain evidence="1">SMVRE20</strain>
    </source>
</reference>
<evidence type="ECO:0008006" key="4">
    <source>
        <dbReference type="Google" id="ProtNLM"/>
    </source>
</evidence>
<dbReference type="AlphaFoldDB" id="A0A455TT20"/>
<proteinExistence type="predicted"/>
<gene>
    <name evidence="2" type="ORF">GBM73_00130</name>
    <name evidence="1" type="ORF">SMVRE20_01820</name>
</gene>
<evidence type="ECO:0000313" key="1">
    <source>
        <dbReference type="EMBL" id="BBI39490.1"/>
    </source>
</evidence>
<dbReference type="RefSeq" id="WP_002340448.1">
    <property type="nucleotide sequence ID" value="NZ_BTRN01000021.1"/>
</dbReference>
<dbReference type="InterPro" id="IPR011122">
    <property type="entry name" value="WavE"/>
</dbReference>
<reference evidence="2 3" key="2">
    <citation type="submission" date="2019-10" db="EMBL/GenBank/DDBJ databases">
        <title>Evolutionary dynamics of vancomycin-resistant Enterococcus faecium during gastrointestinal tract colonization and bloodstream infection in immunocompromised pediatric patients.</title>
        <authorList>
            <person name="Chilambi G.S."/>
            <person name="Nordstrom H.R."/>
            <person name="Evans D.R."/>
            <person name="Ferrolino J."/>
            <person name="Hayden R.T."/>
            <person name="Maron G.M."/>
            <person name="Vo A.N."/>
            <person name="Gilmore M.S."/>
            <person name="Wolf J."/>
            <person name="Rosch J.W."/>
            <person name="Van Tyne D."/>
        </authorList>
    </citation>
    <scope>NUCLEOTIDE SEQUENCE [LARGE SCALE GENOMIC DNA]</scope>
    <source>
        <strain evidence="2 3">VRECG27</strain>
    </source>
</reference>
<dbReference type="Proteomes" id="UP000469871">
    <property type="component" value="Unassembled WGS sequence"/>
</dbReference>
<dbReference type="EMBL" id="WEFP01000001">
    <property type="protein sequence ID" value="KAB7575831.1"/>
    <property type="molecule type" value="Genomic_DNA"/>
</dbReference>
<organism evidence="1">
    <name type="scientific">Enterococcus faecium</name>
    <name type="common">Streptococcus faecium</name>
    <dbReference type="NCBI Taxonomy" id="1352"/>
    <lineage>
        <taxon>Bacteria</taxon>
        <taxon>Bacillati</taxon>
        <taxon>Bacillota</taxon>
        <taxon>Bacilli</taxon>
        <taxon>Lactobacillales</taxon>
        <taxon>Enterococcaceae</taxon>
        <taxon>Enterococcus</taxon>
    </lineage>
</organism>
<dbReference type="EMBL" id="AP019408">
    <property type="protein sequence ID" value="BBI39490.1"/>
    <property type="molecule type" value="Genomic_DNA"/>
</dbReference>
<evidence type="ECO:0000313" key="2">
    <source>
        <dbReference type="EMBL" id="KAB7575831.1"/>
    </source>
</evidence>